<evidence type="ECO:0000256" key="7">
    <source>
        <dbReference type="SAM" id="SignalP"/>
    </source>
</evidence>
<reference evidence="10" key="1">
    <citation type="journal article" date="2017" name="Plant J.">
        <title>The pomegranate (Punica granatum L.) genome and the genomics of punicalagin biosynthesis.</title>
        <authorList>
            <person name="Qin G."/>
            <person name="Xu C."/>
            <person name="Ming R."/>
            <person name="Tang H."/>
            <person name="Guyot R."/>
            <person name="Kramer E.M."/>
            <person name="Hu Y."/>
            <person name="Yi X."/>
            <person name="Qi Y."/>
            <person name="Xu X."/>
            <person name="Gao Z."/>
            <person name="Pan H."/>
            <person name="Jian J."/>
            <person name="Tian Y."/>
            <person name="Yue Z."/>
            <person name="Xu Y."/>
        </authorList>
    </citation>
    <scope>NUCLEOTIDE SEQUENCE [LARGE SCALE GENOMIC DNA]</scope>
    <source>
        <strain evidence="10">cv. Dabenzi</strain>
    </source>
</reference>
<dbReference type="GO" id="GO:0030154">
    <property type="term" value="P:cell differentiation"/>
    <property type="evidence" value="ECO:0007669"/>
    <property type="project" value="UniProtKB-KW"/>
</dbReference>
<accession>A0A218W8B3</accession>
<feature type="chain" id="PRO_5014071627" evidence="7">
    <location>
        <begin position="33"/>
        <end position="113"/>
    </location>
</feature>
<evidence type="ECO:0000256" key="1">
    <source>
        <dbReference type="ARBA" id="ARBA00004613"/>
    </source>
</evidence>
<dbReference type="GO" id="GO:0005576">
    <property type="term" value="C:extracellular region"/>
    <property type="evidence" value="ECO:0007669"/>
    <property type="project" value="UniProtKB-SubCell"/>
</dbReference>
<evidence type="ECO:0000256" key="2">
    <source>
        <dbReference type="ARBA" id="ARBA00005416"/>
    </source>
</evidence>
<protein>
    <submittedName>
        <fullName evidence="8">Uncharacterized protein</fullName>
    </submittedName>
</protein>
<proteinExistence type="inferred from homology"/>
<evidence type="ECO:0000313" key="10">
    <source>
        <dbReference type="Proteomes" id="UP000197138"/>
    </source>
</evidence>
<evidence type="ECO:0000256" key="5">
    <source>
        <dbReference type="ARBA" id="ARBA00022782"/>
    </source>
</evidence>
<dbReference type="EMBL" id="MTKT01004939">
    <property type="protein sequence ID" value="OWM69035.1"/>
    <property type="molecule type" value="Genomic_DNA"/>
</dbReference>
<dbReference type="PANTHER" id="PTHR36349:SF2">
    <property type="entry name" value="PROTEIN CLAVATA 3"/>
    <property type="match status" value="1"/>
</dbReference>
<feature type="compositionally biased region" description="Basic residues" evidence="6">
    <location>
        <begin position="100"/>
        <end position="113"/>
    </location>
</feature>
<evidence type="ECO:0000256" key="6">
    <source>
        <dbReference type="SAM" id="MobiDB-lite"/>
    </source>
</evidence>
<feature type="signal peptide" evidence="7">
    <location>
        <begin position="1"/>
        <end position="32"/>
    </location>
</feature>
<gene>
    <name evidence="8" type="ORF">CDL15_Pgr025222</name>
    <name evidence="9" type="ORF">CRG98_006310</name>
</gene>
<evidence type="ECO:0000313" key="9">
    <source>
        <dbReference type="EMBL" id="PKI73372.1"/>
    </source>
</evidence>
<keyword evidence="4 7" id="KW-0732">Signal</keyword>
<reference evidence="9 11" key="3">
    <citation type="submission" date="2017-11" db="EMBL/GenBank/DDBJ databases">
        <title>De-novo sequencing of pomegranate (Punica granatum L.) genome.</title>
        <authorList>
            <person name="Akparov Z."/>
            <person name="Amiraslanov A."/>
            <person name="Hajiyeva S."/>
            <person name="Abbasov M."/>
            <person name="Kaur K."/>
            <person name="Hamwieh A."/>
            <person name="Solovyev V."/>
            <person name="Salamov A."/>
            <person name="Braich B."/>
            <person name="Kosarev P."/>
            <person name="Mahmoud A."/>
            <person name="Hajiyev E."/>
            <person name="Babayeva S."/>
            <person name="Izzatullayeva V."/>
            <person name="Mammadov A."/>
            <person name="Mammadov A."/>
            <person name="Sharifova S."/>
            <person name="Ojaghi J."/>
            <person name="Eynullazada K."/>
            <person name="Bayramov B."/>
            <person name="Abdulazimova A."/>
            <person name="Shahmuradov I."/>
        </authorList>
    </citation>
    <scope>NUCLEOTIDE SEQUENCE [LARGE SCALE GENOMIC DNA]</scope>
    <source>
        <strain evidence="9">AG2017</strain>
        <strain evidence="11">cv. AG2017</strain>
        <tissue evidence="9">Leaf</tissue>
    </source>
</reference>
<reference evidence="8" key="2">
    <citation type="submission" date="2017-06" db="EMBL/GenBank/DDBJ databases">
        <title>The pomegranate genome and the genomics of punicalagin biosynthesis.</title>
        <authorList>
            <person name="Xu C."/>
        </authorList>
    </citation>
    <scope>NUCLEOTIDE SEQUENCE [LARGE SCALE GENOMIC DNA]</scope>
    <source>
        <tissue evidence="8">Fresh leaf</tissue>
    </source>
</reference>
<organism evidence="8 10">
    <name type="scientific">Punica granatum</name>
    <name type="common">Pomegranate</name>
    <dbReference type="NCBI Taxonomy" id="22663"/>
    <lineage>
        <taxon>Eukaryota</taxon>
        <taxon>Viridiplantae</taxon>
        <taxon>Streptophyta</taxon>
        <taxon>Embryophyta</taxon>
        <taxon>Tracheophyta</taxon>
        <taxon>Spermatophyta</taxon>
        <taxon>Magnoliopsida</taxon>
        <taxon>eudicotyledons</taxon>
        <taxon>Gunneridae</taxon>
        <taxon>Pentapetalae</taxon>
        <taxon>rosids</taxon>
        <taxon>malvids</taxon>
        <taxon>Myrtales</taxon>
        <taxon>Lythraceae</taxon>
        <taxon>Punica</taxon>
    </lineage>
</organism>
<dbReference type="PROSITE" id="PS51257">
    <property type="entry name" value="PROKAR_LIPOPROTEIN"/>
    <property type="match status" value="1"/>
</dbReference>
<name>A0A218W8B3_PUNGR</name>
<dbReference type="AlphaFoldDB" id="A0A218W8B3"/>
<dbReference type="Proteomes" id="UP000197138">
    <property type="component" value="Unassembled WGS sequence"/>
</dbReference>
<comment type="subcellular location">
    <subcellularLocation>
        <location evidence="1">Secreted</location>
    </subcellularLocation>
</comment>
<evidence type="ECO:0000313" key="11">
    <source>
        <dbReference type="Proteomes" id="UP000233551"/>
    </source>
</evidence>
<comment type="caution">
    <text evidence="8">The sequence shown here is derived from an EMBL/GenBank/DDBJ whole genome shotgun (WGS) entry which is preliminary data.</text>
</comment>
<dbReference type="GO" id="GO:0033612">
    <property type="term" value="F:receptor serine/threonine kinase binding"/>
    <property type="evidence" value="ECO:0007669"/>
    <property type="project" value="InterPro"/>
</dbReference>
<keyword evidence="11" id="KW-1185">Reference proteome</keyword>
<dbReference type="EMBL" id="PGOL01000277">
    <property type="protein sequence ID" value="PKI73372.1"/>
    <property type="molecule type" value="Genomic_DNA"/>
</dbReference>
<evidence type="ECO:0000256" key="4">
    <source>
        <dbReference type="ARBA" id="ARBA00022729"/>
    </source>
</evidence>
<sequence>MSPPAKKSLSAVAVEVVLLFLLLAAACRCCAARASGRFFHAASPGTRNREGTQVGAVQHGAETAAAAATARAGISGEEFFVVKKRLKLREVPLGPDPLHHHGSSPRKPRITPP</sequence>
<dbReference type="InterPro" id="IPR044962">
    <property type="entry name" value="CLV3/ESR"/>
</dbReference>
<keyword evidence="5" id="KW-0221">Differentiation</keyword>
<evidence type="ECO:0000256" key="3">
    <source>
        <dbReference type="ARBA" id="ARBA00022525"/>
    </source>
</evidence>
<evidence type="ECO:0000313" key="8">
    <source>
        <dbReference type="EMBL" id="OWM69035.1"/>
    </source>
</evidence>
<keyword evidence="3" id="KW-0964">Secreted</keyword>
<feature type="region of interest" description="Disordered" evidence="6">
    <location>
        <begin position="92"/>
        <end position="113"/>
    </location>
</feature>
<comment type="similarity">
    <text evidence="2">Belongs to the CLV3/ESR signal peptide family.</text>
</comment>
<dbReference type="PANTHER" id="PTHR36349">
    <property type="entry name" value="PROTEIN CLAVATA 3"/>
    <property type="match status" value="1"/>
</dbReference>
<dbReference type="Proteomes" id="UP000233551">
    <property type="component" value="Unassembled WGS sequence"/>
</dbReference>